<dbReference type="EMBL" id="FJVC01000260">
    <property type="protein sequence ID" value="CZT46742.1"/>
    <property type="molecule type" value="Genomic_DNA"/>
</dbReference>
<proteinExistence type="predicted"/>
<accession>A0A1E1MCA1</accession>
<dbReference type="AlphaFoldDB" id="A0A1E1MCA1"/>
<organism evidence="1 2">
    <name type="scientific">Rhynchosporium secalis</name>
    <name type="common">Barley scald fungus</name>
    <dbReference type="NCBI Taxonomy" id="38038"/>
    <lineage>
        <taxon>Eukaryota</taxon>
        <taxon>Fungi</taxon>
        <taxon>Dikarya</taxon>
        <taxon>Ascomycota</taxon>
        <taxon>Pezizomycotina</taxon>
        <taxon>Leotiomycetes</taxon>
        <taxon>Helotiales</taxon>
        <taxon>Ploettnerulaceae</taxon>
        <taxon>Rhynchosporium</taxon>
    </lineage>
</organism>
<reference evidence="2" key="1">
    <citation type="submission" date="2016-03" db="EMBL/GenBank/DDBJ databases">
        <authorList>
            <person name="Guldener U."/>
        </authorList>
    </citation>
    <scope>NUCLEOTIDE SEQUENCE [LARGE SCALE GENOMIC DNA]</scope>
</reference>
<name>A0A1E1MCA1_RHYSE</name>
<protein>
    <submittedName>
        <fullName evidence="1">Uncharacterized protein</fullName>
    </submittedName>
</protein>
<evidence type="ECO:0000313" key="2">
    <source>
        <dbReference type="Proteomes" id="UP000177625"/>
    </source>
</evidence>
<evidence type="ECO:0000313" key="1">
    <source>
        <dbReference type="EMBL" id="CZT46742.1"/>
    </source>
</evidence>
<sequence length="174" mass="18768">MGKTSYCIEYEVNVRRLSSALSYLSSPSSSRSDIPAIAITIFASPTTPVAAAALIASIAPVTLIAPATPYRAAARGPLRAIPYSYYICADLRALTTRRAAIKSALLVEEEEKKDKDTITERLAIEAKEEDNKKESLVIPETPIPLPYSIASSLTSRTATRAIALIKVDVLTRSL</sequence>
<keyword evidence="2" id="KW-1185">Reference proteome</keyword>
<gene>
    <name evidence="1" type="ORF">RSE6_07226</name>
</gene>
<dbReference type="Proteomes" id="UP000177625">
    <property type="component" value="Unassembled WGS sequence"/>
</dbReference>